<dbReference type="EMBL" id="CADEAL010000318">
    <property type="protein sequence ID" value="CAB1418345.1"/>
    <property type="molecule type" value="Genomic_DNA"/>
</dbReference>
<evidence type="ECO:0000313" key="1">
    <source>
        <dbReference type="EMBL" id="CAB1418345.1"/>
    </source>
</evidence>
<dbReference type="Proteomes" id="UP001153269">
    <property type="component" value="Unassembled WGS sequence"/>
</dbReference>
<name>A0A9N7TSQ0_PLEPL</name>
<protein>
    <submittedName>
        <fullName evidence="1">Uncharacterized protein</fullName>
    </submittedName>
</protein>
<sequence>MPVSECLCGTLPGPGARLGIPHIVEPKTLELRYEAGRLLVDVHDVVSVFLAAGAEDSDRARITLLHIPPLCSTFEVHLHNSLGVHFSLRPRVTELSPTCFSRGNDRPLSGLGWRAGLSCPGSAALSCLHRELKTSNHDPASGAPDLKEPVTPVTFQSGTHSVRSFGPEGTSLTSHIHNLEPTASGAPDLKEPVTPVTFTIWNPQHQELRT</sequence>
<keyword evidence="2" id="KW-1185">Reference proteome</keyword>
<reference evidence="1" key="1">
    <citation type="submission" date="2020-03" db="EMBL/GenBank/DDBJ databases">
        <authorList>
            <person name="Weist P."/>
        </authorList>
    </citation>
    <scope>NUCLEOTIDE SEQUENCE</scope>
</reference>
<gene>
    <name evidence="1" type="ORF">PLEPLA_LOCUS6169</name>
</gene>
<dbReference type="AlphaFoldDB" id="A0A9N7TSQ0"/>
<proteinExistence type="predicted"/>
<evidence type="ECO:0000313" key="2">
    <source>
        <dbReference type="Proteomes" id="UP001153269"/>
    </source>
</evidence>
<accession>A0A9N7TSQ0</accession>
<comment type="caution">
    <text evidence="1">The sequence shown here is derived from an EMBL/GenBank/DDBJ whole genome shotgun (WGS) entry which is preliminary data.</text>
</comment>
<organism evidence="1 2">
    <name type="scientific">Pleuronectes platessa</name>
    <name type="common">European plaice</name>
    <dbReference type="NCBI Taxonomy" id="8262"/>
    <lineage>
        <taxon>Eukaryota</taxon>
        <taxon>Metazoa</taxon>
        <taxon>Chordata</taxon>
        <taxon>Craniata</taxon>
        <taxon>Vertebrata</taxon>
        <taxon>Euteleostomi</taxon>
        <taxon>Actinopterygii</taxon>
        <taxon>Neopterygii</taxon>
        <taxon>Teleostei</taxon>
        <taxon>Neoteleostei</taxon>
        <taxon>Acanthomorphata</taxon>
        <taxon>Carangaria</taxon>
        <taxon>Pleuronectiformes</taxon>
        <taxon>Pleuronectoidei</taxon>
        <taxon>Pleuronectidae</taxon>
        <taxon>Pleuronectes</taxon>
    </lineage>
</organism>